<proteinExistence type="predicted"/>
<dbReference type="AlphaFoldDB" id="A0A6I6K7H9"/>
<dbReference type="SMART" id="SM00881">
    <property type="entry name" value="CoA_binding"/>
    <property type="match status" value="1"/>
</dbReference>
<dbReference type="PANTHER" id="PTHR33303">
    <property type="entry name" value="CYTOPLASMIC PROTEIN-RELATED"/>
    <property type="match status" value="1"/>
</dbReference>
<protein>
    <submittedName>
        <fullName evidence="2">CoA-binding protein</fullName>
    </submittedName>
</protein>
<dbReference type="InterPro" id="IPR003781">
    <property type="entry name" value="CoA-bd"/>
</dbReference>
<dbReference type="Gene3D" id="3.40.50.720">
    <property type="entry name" value="NAD(P)-binding Rossmann-like Domain"/>
    <property type="match status" value="1"/>
</dbReference>
<name>A0A6I6K7H9_9BACT</name>
<dbReference type="SUPFAM" id="SSF51735">
    <property type="entry name" value="NAD(P)-binding Rossmann-fold domains"/>
    <property type="match status" value="1"/>
</dbReference>
<dbReference type="InterPro" id="IPR036291">
    <property type="entry name" value="NAD(P)-bd_dom_sf"/>
</dbReference>
<dbReference type="KEGG" id="mcos:GM418_20565"/>
<keyword evidence="3" id="KW-1185">Reference proteome</keyword>
<sequence>MTTLNEINKFLGPKKMAMVGVSRNPKKFGGAIFKELKEKGFDLYPVNPNADEIQGVKCYKSVEELPDHVTHLFVVTPRQETLSVVNTASSKGIKMIWIQQKSDTPEAVKAAADAGIPLIYKKCIMMFADPVQSFHKFHRFWVKAFGGYPRMVRSAN</sequence>
<evidence type="ECO:0000313" key="2">
    <source>
        <dbReference type="EMBL" id="QGY45974.1"/>
    </source>
</evidence>
<dbReference type="Proteomes" id="UP000428260">
    <property type="component" value="Chromosome"/>
</dbReference>
<dbReference type="Pfam" id="PF13380">
    <property type="entry name" value="CoA_binding_2"/>
    <property type="match status" value="1"/>
</dbReference>
<dbReference type="EMBL" id="CP046401">
    <property type="protein sequence ID" value="QGY45974.1"/>
    <property type="molecule type" value="Genomic_DNA"/>
</dbReference>
<evidence type="ECO:0000259" key="1">
    <source>
        <dbReference type="SMART" id="SM00881"/>
    </source>
</evidence>
<gene>
    <name evidence="2" type="ORF">GM418_20565</name>
</gene>
<feature type="domain" description="CoA-binding" evidence="1">
    <location>
        <begin position="10"/>
        <end position="103"/>
    </location>
</feature>
<dbReference type="RefSeq" id="WP_158869113.1">
    <property type="nucleotide sequence ID" value="NZ_CP046401.1"/>
</dbReference>
<accession>A0A6I6K7H9</accession>
<evidence type="ECO:0000313" key="3">
    <source>
        <dbReference type="Proteomes" id="UP000428260"/>
    </source>
</evidence>
<reference evidence="2 3" key="1">
    <citation type="submission" date="2019-11" db="EMBL/GenBank/DDBJ databases">
        <authorList>
            <person name="Zheng R.K."/>
            <person name="Sun C.M."/>
        </authorList>
    </citation>
    <scope>NUCLEOTIDE SEQUENCE [LARGE SCALE GENOMIC DNA]</scope>
    <source>
        <strain evidence="2 3">WC007</strain>
    </source>
</reference>
<dbReference type="PANTHER" id="PTHR33303:SF2">
    <property type="entry name" value="COA-BINDING DOMAIN-CONTAINING PROTEIN"/>
    <property type="match status" value="1"/>
</dbReference>
<organism evidence="2 3">
    <name type="scientific">Maribellus comscasis</name>
    <dbReference type="NCBI Taxonomy" id="2681766"/>
    <lineage>
        <taxon>Bacteria</taxon>
        <taxon>Pseudomonadati</taxon>
        <taxon>Bacteroidota</taxon>
        <taxon>Bacteroidia</taxon>
        <taxon>Marinilabiliales</taxon>
        <taxon>Prolixibacteraceae</taxon>
        <taxon>Maribellus</taxon>
    </lineage>
</organism>